<reference evidence="3 4" key="1">
    <citation type="journal article" date="2009" name="Appl. Environ. Microbiol.">
        <title>Three genomes from the phylum Acidobacteria provide insight into the lifestyles of these microorganisms in soils.</title>
        <authorList>
            <person name="Ward N.L."/>
            <person name="Challacombe J.F."/>
            <person name="Janssen P.H."/>
            <person name="Henrissat B."/>
            <person name="Coutinho P.M."/>
            <person name="Wu M."/>
            <person name="Xie G."/>
            <person name="Haft D.H."/>
            <person name="Sait M."/>
            <person name="Badger J."/>
            <person name="Barabote R.D."/>
            <person name="Bradley B."/>
            <person name="Brettin T.S."/>
            <person name="Brinkac L.M."/>
            <person name="Bruce D."/>
            <person name="Creasy T."/>
            <person name="Daugherty S.C."/>
            <person name="Davidsen T.M."/>
            <person name="DeBoy R.T."/>
            <person name="Detter J.C."/>
            <person name="Dodson R.J."/>
            <person name="Durkin A.S."/>
            <person name="Ganapathy A."/>
            <person name="Gwinn-Giglio M."/>
            <person name="Han C.S."/>
            <person name="Khouri H."/>
            <person name="Kiss H."/>
            <person name="Kothari S.P."/>
            <person name="Madupu R."/>
            <person name="Nelson K.E."/>
            <person name="Nelson W.C."/>
            <person name="Paulsen I."/>
            <person name="Penn K."/>
            <person name="Ren Q."/>
            <person name="Rosovitz M.J."/>
            <person name="Selengut J.D."/>
            <person name="Shrivastava S."/>
            <person name="Sullivan S.A."/>
            <person name="Tapia R."/>
            <person name="Thompson L.S."/>
            <person name="Watkins K.L."/>
            <person name="Yang Q."/>
            <person name="Yu C."/>
            <person name="Zafar N."/>
            <person name="Zhou L."/>
            <person name="Kuske C.R."/>
        </authorList>
    </citation>
    <scope>NUCLEOTIDE SEQUENCE [LARGE SCALE GENOMIC DNA]</scope>
    <source>
        <strain evidence="3 4">Ellin345</strain>
    </source>
</reference>
<accession>Q1IVT2</accession>
<evidence type="ECO:0000256" key="1">
    <source>
        <dbReference type="SAM" id="MobiDB-lite"/>
    </source>
</evidence>
<dbReference type="EnsemblBacteria" id="ABF39018">
    <property type="protein sequence ID" value="ABF39018"/>
    <property type="gene ID" value="Acid345_0013"/>
</dbReference>
<dbReference type="Proteomes" id="UP000002432">
    <property type="component" value="Chromosome"/>
</dbReference>
<organism evidence="3 4">
    <name type="scientific">Koribacter versatilis (strain Ellin345)</name>
    <dbReference type="NCBI Taxonomy" id="204669"/>
    <lineage>
        <taxon>Bacteria</taxon>
        <taxon>Pseudomonadati</taxon>
        <taxon>Acidobacteriota</taxon>
        <taxon>Terriglobia</taxon>
        <taxon>Terriglobales</taxon>
        <taxon>Candidatus Korobacteraceae</taxon>
        <taxon>Candidatus Korobacter</taxon>
    </lineage>
</organism>
<evidence type="ECO:0000256" key="2">
    <source>
        <dbReference type="SAM" id="SignalP"/>
    </source>
</evidence>
<feature type="region of interest" description="Disordered" evidence="1">
    <location>
        <begin position="106"/>
        <end position="151"/>
    </location>
</feature>
<feature type="compositionally biased region" description="Gly residues" evidence="1">
    <location>
        <begin position="64"/>
        <end position="78"/>
    </location>
</feature>
<dbReference type="EMBL" id="CP000360">
    <property type="protein sequence ID" value="ABF39018.1"/>
    <property type="molecule type" value="Genomic_DNA"/>
</dbReference>
<keyword evidence="2" id="KW-0732">Signal</keyword>
<dbReference type="AlphaFoldDB" id="Q1IVT2"/>
<sequence length="243" mass="25196">MHSKFRLFALASAVAAFAALPVAAQNQGSHGGSGGGGHATSTSHSGNWAGGAVKVAGPSHGNNGHNGNGDHGGGNGGHNGHDNNSHRNNNNGFGYGSGYGYGGTSTELPYDSEYGQLEGHGTFDHGEVQEQPDNRVGPTIFEHNGQASGAIADNRSSAPIYREQQPSYDEPAPVASSLDDSPNPTILVFRDGHQQEVSNYAIAGTHLIVLGSKTQRLLLTDLDLSATSKVNADRGVNFKMPQN</sequence>
<feature type="compositionally biased region" description="Gly residues" evidence="1">
    <location>
        <begin position="29"/>
        <end position="38"/>
    </location>
</feature>
<feature type="region of interest" description="Disordered" evidence="1">
    <location>
        <begin position="26"/>
        <end position="91"/>
    </location>
</feature>
<dbReference type="OrthoDB" id="123536at2"/>
<keyword evidence="4" id="KW-1185">Reference proteome</keyword>
<protein>
    <submittedName>
        <fullName evidence="3">Uncharacterized protein</fullName>
    </submittedName>
</protein>
<dbReference type="RefSeq" id="WP_011520820.1">
    <property type="nucleotide sequence ID" value="NC_008009.1"/>
</dbReference>
<evidence type="ECO:0000313" key="4">
    <source>
        <dbReference type="Proteomes" id="UP000002432"/>
    </source>
</evidence>
<gene>
    <name evidence="3" type="ordered locus">Acid345_0013</name>
</gene>
<feature type="chain" id="PRO_5004191734" evidence="2">
    <location>
        <begin position="25"/>
        <end position="243"/>
    </location>
</feature>
<proteinExistence type="predicted"/>
<name>Q1IVT2_KORVE</name>
<evidence type="ECO:0000313" key="3">
    <source>
        <dbReference type="EMBL" id="ABF39018.1"/>
    </source>
</evidence>
<feature type="signal peptide" evidence="2">
    <location>
        <begin position="1"/>
        <end position="24"/>
    </location>
</feature>
<dbReference type="HOGENOM" id="CLU_1141394_0_0_0"/>
<dbReference type="KEGG" id="aba:Acid345_0013"/>